<reference evidence="1 2" key="1">
    <citation type="journal article" date="2019" name="Commun. Biol.">
        <title>The bagworm genome reveals a unique fibroin gene that provides high tensile strength.</title>
        <authorList>
            <person name="Kono N."/>
            <person name="Nakamura H."/>
            <person name="Ohtoshi R."/>
            <person name="Tomita M."/>
            <person name="Numata K."/>
            <person name="Arakawa K."/>
        </authorList>
    </citation>
    <scope>NUCLEOTIDE SEQUENCE [LARGE SCALE GENOMIC DNA]</scope>
</reference>
<organism evidence="1 2">
    <name type="scientific">Eumeta variegata</name>
    <name type="common">Bagworm moth</name>
    <name type="synonym">Eumeta japonica</name>
    <dbReference type="NCBI Taxonomy" id="151549"/>
    <lineage>
        <taxon>Eukaryota</taxon>
        <taxon>Metazoa</taxon>
        <taxon>Ecdysozoa</taxon>
        <taxon>Arthropoda</taxon>
        <taxon>Hexapoda</taxon>
        <taxon>Insecta</taxon>
        <taxon>Pterygota</taxon>
        <taxon>Neoptera</taxon>
        <taxon>Endopterygota</taxon>
        <taxon>Lepidoptera</taxon>
        <taxon>Glossata</taxon>
        <taxon>Ditrysia</taxon>
        <taxon>Tineoidea</taxon>
        <taxon>Psychidae</taxon>
        <taxon>Oiketicinae</taxon>
        <taxon>Eumeta</taxon>
    </lineage>
</organism>
<dbReference type="Proteomes" id="UP000299102">
    <property type="component" value="Unassembled WGS sequence"/>
</dbReference>
<evidence type="ECO:0000313" key="1">
    <source>
        <dbReference type="EMBL" id="GBP26269.1"/>
    </source>
</evidence>
<dbReference type="EMBL" id="BGZK01000178">
    <property type="protein sequence ID" value="GBP26269.1"/>
    <property type="molecule type" value="Genomic_DNA"/>
</dbReference>
<dbReference type="OrthoDB" id="10055784at2759"/>
<comment type="caution">
    <text evidence="1">The sequence shown here is derived from an EMBL/GenBank/DDBJ whole genome shotgun (WGS) entry which is preliminary data.</text>
</comment>
<dbReference type="PANTHER" id="PTHR47331">
    <property type="entry name" value="PHD-TYPE DOMAIN-CONTAINING PROTEIN"/>
    <property type="match status" value="1"/>
</dbReference>
<dbReference type="PANTHER" id="PTHR47331:SF1">
    <property type="entry name" value="GAG-LIKE PROTEIN"/>
    <property type="match status" value="1"/>
</dbReference>
<evidence type="ECO:0000313" key="2">
    <source>
        <dbReference type="Proteomes" id="UP000299102"/>
    </source>
</evidence>
<evidence type="ECO:0008006" key="3">
    <source>
        <dbReference type="Google" id="ProtNLM"/>
    </source>
</evidence>
<name>A0A4C1UIW6_EUMVA</name>
<accession>A0A4C1UIW6</accession>
<gene>
    <name evidence="1" type="ORF">EVAR_16123_1</name>
</gene>
<protein>
    <recommendedName>
        <fullName evidence="3">Peptidase aspartic putative domain-containing protein</fullName>
    </recommendedName>
</protein>
<keyword evidence="2" id="KW-1185">Reference proteome</keyword>
<proteinExistence type="predicted"/>
<sequence>MCKSAPHKPSDCDTLKNADCEARWNLVKRLQFCFRCMRYKSSSHRCKPRKCNIEGCAKAHHPLLHSARSTTNGKKEMEIVASNNTQKPSISCAFLKIVPVRVTGPRRHIHTHTLLDEVSTVTLVDATLVTRIETEGFVDPLCIEAIAGTKLDAAVSYNHYQITLHIKRRHRGYKLKAITIDNLKLAPQSIKKRDFEGCRHLRNIETFLKYENAQPSLLIGQDNWHLLVVDRLRKGSRSQPTASRTPLE</sequence>
<dbReference type="AlphaFoldDB" id="A0A4C1UIW6"/>